<evidence type="ECO:0000313" key="2">
    <source>
        <dbReference type="EMBL" id="ODA30687.1"/>
    </source>
</evidence>
<dbReference type="RefSeq" id="WP_068905000.1">
    <property type="nucleotide sequence ID" value="NZ_JBHUIF010000004.1"/>
</dbReference>
<accession>A0A1C3EBP4</accession>
<feature type="transmembrane region" description="Helical" evidence="1">
    <location>
        <begin position="103"/>
        <end position="124"/>
    </location>
</feature>
<organism evidence="2 3">
    <name type="scientific">Veronia pacifica</name>
    <dbReference type="NCBI Taxonomy" id="1080227"/>
    <lineage>
        <taxon>Bacteria</taxon>
        <taxon>Pseudomonadati</taxon>
        <taxon>Pseudomonadota</taxon>
        <taxon>Gammaproteobacteria</taxon>
        <taxon>Vibrionales</taxon>
        <taxon>Vibrionaceae</taxon>
        <taxon>Veronia</taxon>
    </lineage>
</organism>
<dbReference type="OrthoDB" id="1188911at2"/>
<name>A0A1C3EBP4_9GAMM</name>
<dbReference type="EMBL" id="LYBM01000048">
    <property type="protein sequence ID" value="ODA30687.1"/>
    <property type="molecule type" value="Genomic_DNA"/>
</dbReference>
<feature type="transmembrane region" description="Helical" evidence="1">
    <location>
        <begin position="77"/>
        <end position="97"/>
    </location>
</feature>
<dbReference type="Proteomes" id="UP000094936">
    <property type="component" value="Unassembled WGS sequence"/>
</dbReference>
<dbReference type="STRING" id="1080227.A8L45_19320"/>
<keyword evidence="1" id="KW-1133">Transmembrane helix</keyword>
<dbReference type="InterPro" id="IPR025597">
    <property type="entry name" value="DUF4345"/>
</dbReference>
<proteinExistence type="predicted"/>
<reference evidence="2 3" key="1">
    <citation type="submission" date="2016-05" db="EMBL/GenBank/DDBJ databases">
        <title>Genomic Taxonomy of the Vibrionaceae.</title>
        <authorList>
            <person name="Gomez-Gil B."/>
            <person name="Enciso-Ibarra J."/>
        </authorList>
    </citation>
    <scope>NUCLEOTIDE SEQUENCE [LARGE SCALE GENOMIC DNA]</scope>
    <source>
        <strain evidence="2 3">CAIM 1920</strain>
    </source>
</reference>
<keyword evidence="1" id="KW-0812">Transmembrane</keyword>
<dbReference type="Pfam" id="PF14248">
    <property type="entry name" value="DUF4345"/>
    <property type="match status" value="1"/>
</dbReference>
<keyword evidence="3" id="KW-1185">Reference proteome</keyword>
<gene>
    <name evidence="2" type="ORF">A8L45_19320</name>
</gene>
<dbReference type="AlphaFoldDB" id="A0A1C3EBP4"/>
<protein>
    <recommendedName>
        <fullName evidence="4">DUF4345 domain-containing protein</fullName>
    </recommendedName>
</protein>
<evidence type="ECO:0000313" key="3">
    <source>
        <dbReference type="Proteomes" id="UP000094936"/>
    </source>
</evidence>
<sequence>MRINLSQALLLVSAVGLIPISLSYGVSPSNSLGFLYGINVDSVSETHIYRAVMGLYIFNLIYWLLGAIKESFRESALIVMTVFMFGLAAGRLLSLVVDGYSHWLFVAYFALEVIIGTIALFLVLNNRKSSS</sequence>
<evidence type="ECO:0008006" key="4">
    <source>
        <dbReference type="Google" id="ProtNLM"/>
    </source>
</evidence>
<comment type="caution">
    <text evidence="2">The sequence shown here is derived from an EMBL/GenBank/DDBJ whole genome shotgun (WGS) entry which is preliminary data.</text>
</comment>
<evidence type="ECO:0000256" key="1">
    <source>
        <dbReference type="SAM" id="Phobius"/>
    </source>
</evidence>
<keyword evidence="1" id="KW-0472">Membrane</keyword>
<feature type="transmembrane region" description="Helical" evidence="1">
    <location>
        <begin position="47"/>
        <end position="65"/>
    </location>
</feature>